<feature type="region of interest" description="Disordered" evidence="1">
    <location>
        <begin position="25"/>
        <end position="44"/>
    </location>
</feature>
<dbReference type="EMBL" id="LHYA01000013">
    <property type="protein sequence ID" value="KXB03869.1"/>
    <property type="molecule type" value="Genomic_DNA"/>
</dbReference>
<accession>A0A133VBP5</accession>
<gene>
    <name evidence="2" type="ORF">AKJ47_01575</name>
</gene>
<proteinExistence type="predicted"/>
<evidence type="ECO:0000256" key="1">
    <source>
        <dbReference type="SAM" id="MobiDB-lite"/>
    </source>
</evidence>
<keyword evidence="3" id="KW-1185">Reference proteome</keyword>
<sequence>MNKDGIKDVKAFVIEDEAGVRKAAVTPSETTGKISRGKDTPGMSRKEIHIPREAIIRKTLLLPNLSDTLPIIGASIIVAIIKKLAKKNATPLEILFISIKKVPAQVV</sequence>
<evidence type="ECO:0000313" key="3">
    <source>
        <dbReference type="Proteomes" id="UP000070405"/>
    </source>
</evidence>
<protein>
    <submittedName>
        <fullName evidence="2">Uncharacterized protein</fullName>
    </submittedName>
</protein>
<comment type="caution">
    <text evidence="2">The sequence shown here is derived from an EMBL/GenBank/DDBJ whole genome shotgun (WGS) entry which is preliminary data.</text>
</comment>
<dbReference type="Proteomes" id="UP000070405">
    <property type="component" value="Unassembled WGS sequence"/>
</dbReference>
<dbReference type="AlphaFoldDB" id="A0A133VBP5"/>
<organism evidence="2 3">
    <name type="scientific">candidate division MSBL1 archaeon SCGC-AAA261G05</name>
    <dbReference type="NCBI Taxonomy" id="1698276"/>
    <lineage>
        <taxon>Archaea</taxon>
        <taxon>Methanobacteriati</taxon>
        <taxon>Methanobacteriota</taxon>
        <taxon>candidate division MSBL1</taxon>
    </lineage>
</organism>
<name>A0A133VBP5_9EURY</name>
<evidence type="ECO:0000313" key="2">
    <source>
        <dbReference type="EMBL" id="KXB03869.1"/>
    </source>
</evidence>
<reference evidence="2 3" key="1">
    <citation type="journal article" date="2016" name="Sci. Rep.">
        <title>Metabolic traits of an uncultured archaeal lineage -MSBL1- from brine pools of the Red Sea.</title>
        <authorList>
            <person name="Mwirichia R."/>
            <person name="Alam I."/>
            <person name="Rashid M."/>
            <person name="Vinu M."/>
            <person name="Ba-Alawi W."/>
            <person name="Anthony Kamau A."/>
            <person name="Kamanda Ngugi D."/>
            <person name="Goker M."/>
            <person name="Klenk H.P."/>
            <person name="Bajic V."/>
            <person name="Stingl U."/>
        </authorList>
    </citation>
    <scope>NUCLEOTIDE SEQUENCE [LARGE SCALE GENOMIC DNA]</scope>
    <source>
        <strain evidence="2">SCGC-AAA261G05</strain>
    </source>
</reference>